<feature type="transmembrane region" description="Helical" evidence="6">
    <location>
        <begin position="200"/>
        <end position="218"/>
    </location>
</feature>
<reference evidence="7 8" key="1">
    <citation type="submission" date="2017-04" db="EMBL/GenBank/DDBJ databases">
        <authorList>
            <person name="Afonso C.L."/>
            <person name="Miller P.J."/>
            <person name="Scott M.A."/>
            <person name="Spackman E."/>
            <person name="Goraichik I."/>
            <person name="Dimitrov K.M."/>
            <person name="Suarez D.L."/>
            <person name="Swayne D.E."/>
        </authorList>
    </citation>
    <scope>NUCLEOTIDE SEQUENCE [LARGE SCALE GENOMIC DNA]</scope>
    <source>
        <strain evidence="7 8">DSM 22418</strain>
    </source>
</reference>
<feature type="transmembrane region" description="Helical" evidence="6">
    <location>
        <begin position="12"/>
        <end position="34"/>
    </location>
</feature>
<feature type="transmembrane region" description="Helical" evidence="6">
    <location>
        <begin position="252"/>
        <end position="274"/>
    </location>
</feature>
<gene>
    <name evidence="7" type="ORF">SAMN05660862_2633</name>
</gene>
<evidence type="ECO:0008006" key="9">
    <source>
        <dbReference type="Google" id="ProtNLM"/>
    </source>
</evidence>
<dbReference type="AlphaFoldDB" id="A0A1X7K745"/>
<dbReference type="PANTHER" id="PTHR30250:SF26">
    <property type="entry name" value="PSMA PROTEIN"/>
    <property type="match status" value="1"/>
</dbReference>
<keyword evidence="2" id="KW-1003">Cell membrane</keyword>
<evidence type="ECO:0000256" key="1">
    <source>
        <dbReference type="ARBA" id="ARBA00004651"/>
    </source>
</evidence>
<feature type="transmembrane region" description="Helical" evidence="6">
    <location>
        <begin position="142"/>
        <end position="166"/>
    </location>
</feature>
<comment type="subcellular location">
    <subcellularLocation>
        <location evidence="1">Cell membrane</location>
        <topology evidence="1">Multi-pass membrane protein</topology>
    </subcellularLocation>
</comment>
<dbReference type="PANTHER" id="PTHR30250">
    <property type="entry name" value="PST FAMILY PREDICTED COLANIC ACID TRANSPORTER"/>
    <property type="match status" value="1"/>
</dbReference>
<proteinExistence type="predicted"/>
<evidence type="ECO:0000256" key="2">
    <source>
        <dbReference type="ARBA" id="ARBA00022475"/>
    </source>
</evidence>
<dbReference type="STRING" id="561061.SAMN05660862_2633"/>
<organism evidence="7 8">
    <name type="scientific">Sphingobacterium psychroaquaticum</name>
    <dbReference type="NCBI Taxonomy" id="561061"/>
    <lineage>
        <taxon>Bacteria</taxon>
        <taxon>Pseudomonadati</taxon>
        <taxon>Bacteroidota</taxon>
        <taxon>Sphingobacteriia</taxon>
        <taxon>Sphingobacteriales</taxon>
        <taxon>Sphingobacteriaceae</taxon>
        <taxon>Sphingobacterium</taxon>
    </lineage>
</organism>
<keyword evidence="3 6" id="KW-0812">Transmembrane</keyword>
<name>A0A1X7K745_9SPHI</name>
<feature type="transmembrane region" description="Helical" evidence="6">
    <location>
        <begin position="322"/>
        <end position="344"/>
    </location>
</feature>
<evidence type="ECO:0000256" key="4">
    <source>
        <dbReference type="ARBA" id="ARBA00022989"/>
    </source>
</evidence>
<accession>A0A1X7K745</accession>
<evidence type="ECO:0000256" key="3">
    <source>
        <dbReference type="ARBA" id="ARBA00022692"/>
    </source>
</evidence>
<feature type="transmembrane region" description="Helical" evidence="6">
    <location>
        <begin position="397"/>
        <end position="421"/>
    </location>
</feature>
<dbReference type="InterPro" id="IPR050833">
    <property type="entry name" value="Poly_Biosynth_Transport"/>
</dbReference>
<dbReference type="Proteomes" id="UP000192980">
    <property type="component" value="Unassembled WGS sequence"/>
</dbReference>
<evidence type="ECO:0000256" key="6">
    <source>
        <dbReference type="SAM" id="Phobius"/>
    </source>
</evidence>
<dbReference type="EMBL" id="FXAU01000004">
    <property type="protein sequence ID" value="SMG36514.1"/>
    <property type="molecule type" value="Genomic_DNA"/>
</dbReference>
<sequence>MIIKIDRFDILWTYFSKFLRIGQSVILLPLILRFLPSDQISIWALFSSITALIAVFDLGFSNVFSRNVTQILSGSSYTLDKFKDNIESSNIRNISASDLMKTLTVMKRFYAYTSVVLFFSLSTFGTLYIYHIGKGVENKSQIYFSWAFLIGSTILNFFYNYLTIVLESKGLIKETQKITVYGILLSMVFAIVGVVCGGGLIAICASGFIAILFNRFFLYRLYEKEIRPLIPVEKVKFDFSAFKEIWSVTYRVSVASISSIAIYRSGIIIISLFLPLREAGIFAFSMNLVFMLSEVSFMYFYTHLPQINSMVYLSDKSGLKKVFTASILISSLSISCGGLVLVLFGNKLLELIGSNMSVMPPIPLSLVLLILLLDQIQNMSTFILFSEGNLSYMRPYAISAIIIISSTFILCWVLPSFYAVILPQLFTQLAFNYWFWVKKVFKNLEISFLDFKMVFPF</sequence>
<evidence type="ECO:0000313" key="8">
    <source>
        <dbReference type="Proteomes" id="UP000192980"/>
    </source>
</evidence>
<keyword evidence="5 6" id="KW-0472">Membrane</keyword>
<keyword evidence="8" id="KW-1185">Reference proteome</keyword>
<evidence type="ECO:0000313" key="7">
    <source>
        <dbReference type="EMBL" id="SMG36514.1"/>
    </source>
</evidence>
<dbReference type="GO" id="GO:0005886">
    <property type="term" value="C:plasma membrane"/>
    <property type="evidence" value="ECO:0007669"/>
    <property type="project" value="UniProtKB-SubCell"/>
</dbReference>
<protein>
    <recommendedName>
        <fullName evidence="9">Membrane protein involved in the export of O-antigen and teichoic acid</fullName>
    </recommendedName>
</protein>
<feature type="transmembrane region" description="Helical" evidence="6">
    <location>
        <begin position="109"/>
        <end position="130"/>
    </location>
</feature>
<feature type="transmembrane region" description="Helical" evidence="6">
    <location>
        <begin position="280"/>
        <end position="301"/>
    </location>
</feature>
<feature type="transmembrane region" description="Helical" evidence="6">
    <location>
        <begin position="40"/>
        <end position="60"/>
    </location>
</feature>
<evidence type="ECO:0000256" key="5">
    <source>
        <dbReference type="ARBA" id="ARBA00023136"/>
    </source>
</evidence>
<keyword evidence="4 6" id="KW-1133">Transmembrane helix</keyword>